<feature type="domain" description="Aldehyde dehydrogenase" evidence="4">
    <location>
        <begin position="224"/>
        <end position="689"/>
    </location>
</feature>
<dbReference type="SUPFAM" id="SSF53720">
    <property type="entry name" value="ALDH-like"/>
    <property type="match status" value="1"/>
</dbReference>
<dbReference type="AlphaFoldDB" id="A0AAN7GCY1"/>
<evidence type="ECO:0000256" key="1">
    <source>
        <dbReference type="ARBA" id="ARBA00013048"/>
    </source>
</evidence>
<dbReference type="FunFam" id="3.40.605.10:FF:000003">
    <property type="entry name" value="Methylmalonate-semialdehyde dehydrogenase [acylating]"/>
    <property type="match status" value="1"/>
</dbReference>
<evidence type="ECO:0000313" key="6">
    <source>
        <dbReference type="Proteomes" id="UP001345219"/>
    </source>
</evidence>
<dbReference type="FunFam" id="3.40.309.10:FF:000002">
    <property type="entry name" value="Methylmalonate-semialdehyde dehydrogenase (Acylating)"/>
    <property type="match status" value="1"/>
</dbReference>
<dbReference type="EMBL" id="JAXIOK010000023">
    <property type="protein sequence ID" value="KAK4743255.1"/>
    <property type="molecule type" value="Genomic_DNA"/>
</dbReference>
<protein>
    <recommendedName>
        <fullName evidence="1">methylmalonate-semialdehyde dehydrogenase (CoA acylating)</fullName>
        <ecNumber evidence="1">1.2.1.27</ecNumber>
    </recommendedName>
</protein>
<sequence>MDAPNSIYGHPQMLPPPAGTFVDREELIKYVGEFALSQGYIVTIKQSKRDKVVVLGCDRGGVYRNRRKVVDESSEVQNTRQRKTCSRLTNCPFEAVGKKDEGLWVLTVRNGAHNHDPISNIAEHPSARRLSENEVLLIKEMTEAGLKPRQILKRLHQTNPTLRSTPKHVYNVKAKLRQGNTAAVRNFRSLAPRTAALENNSQAAVEPGRQRNSLRVSNLIGGRFIDSQSFASIDVLNPATQEVVSRVPLTTDEEFKAAVFAAKRALPAWQSTPITTRQGIMFKFHELIQRDIDKLSIKITSEHGKVLKDAYDEVLKGLEVVEHACGLAVLHVGQFTPNVSRGVDTYSIREPLGVCAGICPYEFPTMIPLWMFSIAITCGNTFILRPSEKAPGASMMLAELAMEAGVPNGVLNIVHGTNDIITAICDHEDIKAISFVGSTAAGALVHSRASAHRKRVQTNTSMKNIAVVMPDADRDATLNALVAFGFGSGGHKCISISTAVFIGGFGPWEDKLLERVRQVKLNAGTEVESELGPLISKQAKDRICQLVQRSIEDGARLVVDGRLVAVAGYNEGNFMGPTIISDVTVNMECYKEEIPGPVLLCMQANSVDVAINIINENKYITGASIFTASGLTARKFQSEVEVGQVGVNVPVSDPLPFTSYFGSRPSFAGEVNVDGKAGMVHFYTQVKRVTQQWNTIHNTTTDRGILGP</sequence>
<evidence type="ECO:0000313" key="5">
    <source>
        <dbReference type="EMBL" id="KAK4743255.1"/>
    </source>
</evidence>
<dbReference type="EC" id="1.2.1.27" evidence="1"/>
<dbReference type="Gene3D" id="3.40.309.10">
    <property type="entry name" value="Aldehyde Dehydrogenase, Chain A, domain 2"/>
    <property type="match status" value="1"/>
</dbReference>
<keyword evidence="3" id="KW-0520">NAD</keyword>
<dbReference type="InterPro" id="IPR015590">
    <property type="entry name" value="Aldehyde_DH_dom"/>
</dbReference>
<dbReference type="Proteomes" id="UP001345219">
    <property type="component" value="Chromosome 1"/>
</dbReference>
<keyword evidence="2" id="KW-0560">Oxidoreductase</keyword>
<evidence type="ECO:0000256" key="3">
    <source>
        <dbReference type="ARBA" id="ARBA00023027"/>
    </source>
</evidence>
<accession>A0AAN7GCY1</accession>
<organism evidence="5 6">
    <name type="scientific">Trapa incisa</name>
    <dbReference type="NCBI Taxonomy" id="236973"/>
    <lineage>
        <taxon>Eukaryota</taxon>
        <taxon>Viridiplantae</taxon>
        <taxon>Streptophyta</taxon>
        <taxon>Embryophyta</taxon>
        <taxon>Tracheophyta</taxon>
        <taxon>Spermatophyta</taxon>
        <taxon>Magnoliopsida</taxon>
        <taxon>eudicotyledons</taxon>
        <taxon>Gunneridae</taxon>
        <taxon>Pentapetalae</taxon>
        <taxon>rosids</taxon>
        <taxon>malvids</taxon>
        <taxon>Myrtales</taxon>
        <taxon>Lythraceae</taxon>
        <taxon>Trapa</taxon>
    </lineage>
</organism>
<dbReference type="InterPro" id="IPR016163">
    <property type="entry name" value="Ald_DH_C"/>
</dbReference>
<dbReference type="PANTHER" id="PTHR43866">
    <property type="entry name" value="MALONATE-SEMIALDEHYDE DEHYDROGENASE"/>
    <property type="match status" value="1"/>
</dbReference>
<comment type="caution">
    <text evidence="5">The sequence shown here is derived from an EMBL/GenBank/DDBJ whole genome shotgun (WGS) entry which is preliminary data.</text>
</comment>
<gene>
    <name evidence="5" type="ORF">SAY87_001256</name>
</gene>
<dbReference type="GO" id="GO:0005739">
    <property type="term" value="C:mitochondrion"/>
    <property type="evidence" value="ECO:0007669"/>
    <property type="project" value="TreeGrafter"/>
</dbReference>
<evidence type="ECO:0000256" key="2">
    <source>
        <dbReference type="ARBA" id="ARBA00023002"/>
    </source>
</evidence>
<dbReference type="InterPro" id="IPR016161">
    <property type="entry name" value="Ald_DH/histidinol_DH"/>
</dbReference>
<proteinExistence type="predicted"/>
<reference evidence="5 6" key="1">
    <citation type="journal article" date="2023" name="Hortic Res">
        <title>Pangenome of water caltrop reveals structural variations and asymmetric subgenome divergence after allopolyploidization.</title>
        <authorList>
            <person name="Zhang X."/>
            <person name="Chen Y."/>
            <person name="Wang L."/>
            <person name="Yuan Y."/>
            <person name="Fang M."/>
            <person name="Shi L."/>
            <person name="Lu R."/>
            <person name="Comes H.P."/>
            <person name="Ma Y."/>
            <person name="Chen Y."/>
            <person name="Huang G."/>
            <person name="Zhou Y."/>
            <person name="Zheng Z."/>
            <person name="Qiu Y."/>
        </authorList>
    </citation>
    <scope>NUCLEOTIDE SEQUENCE [LARGE SCALE GENOMIC DNA]</scope>
    <source>
        <tissue evidence="5">Roots</tissue>
    </source>
</reference>
<name>A0AAN7GCY1_9MYRT</name>
<dbReference type="Gene3D" id="3.40.605.10">
    <property type="entry name" value="Aldehyde Dehydrogenase, Chain A, domain 1"/>
    <property type="match status" value="1"/>
</dbReference>
<dbReference type="InterPro" id="IPR010061">
    <property type="entry name" value="MeMal-semiAld_DH"/>
</dbReference>
<dbReference type="PANTHER" id="PTHR43866:SF6">
    <property type="entry name" value="METHYLMALONATE-SEMIALDEHYDE DEHYDROGENASE (COA ACYLATING)"/>
    <property type="match status" value="1"/>
</dbReference>
<evidence type="ECO:0000259" key="4">
    <source>
        <dbReference type="Pfam" id="PF00171"/>
    </source>
</evidence>
<keyword evidence="6" id="KW-1185">Reference proteome</keyword>
<dbReference type="GO" id="GO:0004491">
    <property type="term" value="F:methylmalonate-semialdehyde dehydrogenase (acylating, NAD) activity"/>
    <property type="evidence" value="ECO:0007669"/>
    <property type="project" value="UniProtKB-EC"/>
</dbReference>
<dbReference type="GO" id="GO:0006574">
    <property type="term" value="P:L-valine catabolic process"/>
    <property type="evidence" value="ECO:0007669"/>
    <property type="project" value="TreeGrafter"/>
</dbReference>
<dbReference type="Pfam" id="PF00171">
    <property type="entry name" value="Aldedh"/>
    <property type="match status" value="1"/>
</dbReference>
<dbReference type="GO" id="GO:0006210">
    <property type="term" value="P:thymine catabolic process"/>
    <property type="evidence" value="ECO:0007669"/>
    <property type="project" value="TreeGrafter"/>
</dbReference>
<dbReference type="NCBIfam" id="TIGR01722">
    <property type="entry name" value="MMSDH"/>
    <property type="match status" value="1"/>
</dbReference>
<dbReference type="CDD" id="cd07085">
    <property type="entry name" value="ALDH_F6_MMSDH"/>
    <property type="match status" value="1"/>
</dbReference>
<dbReference type="InterPro" id="IPR016162">
    <property type="entry name" value="Ald_DH_N"/>
</dbReference>